<feature type="domain" description="DNA replication/recombination mediator RecO N-terminal" evidence="9">
    <location>
        <begin position="2"/>
        <end position="40"/>
    </location>
</feature>
<protein>
    <recommendedName>
        <fullName evidence="3 8">DNA repair protein RecO</fullName>
    </recommendedName>
    <alternativeName>
        <fullName evidence="7 8">Recombination protein O</fullName>
    </alternativeName>
</protein>
<dbReference type="Pfam" id="PF11967">
    <property type="entry name" value="RecO_N"/>
    <property type="match status" value="1"/>
</dbReference>
<keyword evidence="11" id="KW-1185">Reference proteome</keyword>
<dbReference type="InterPro" id="IPR042242">
    <property type="entry name" value="RecO_C"/>
</dbReference>
<evidence type="ECO:0000313" key="10">
    <source>
        <dbReference type="EMBL" id="SDC37346.1"/>
    </source>
</evidence>
<gene>
    <name evidence="8" type="primary">recO</name>
    <name evidence="10" type="ORF">SAMN05421749_104276</name>
</gene>
<organism evidence="10 11">
    <name type="scientific">Acinetobacter marinus</name>
    <dbReference type="NCBI Taxonomy" id="281375"/>
    <lineage>
        <taxon>Bacteria</taxon>
        <taxon>Pseudomonadati</taxon>
        <taxon>Pseudomonadota</taxon>
        <taxon>Gammaproteobacteria</taxon>
        <taxon>Moraxellales</taxon>
        <taxon>Moraxellaceae</taxon>
        <taxon>Acinetobacter</taxon>
    </lineage>
</organism>
<evidence type="ECO:0000256" key="3">
    <source>
        <dbReference type="ARBA" id="ARBA00021310"/>
    </source>
</evidence>
<keyword evidence="4 8" id="KW-0227">DNA damage</keyword>
<dbReference type="InterPro" id="IPR022572">
    <property type="entry name" value="DNA_rep/recomb_RecO_N"/>
</dbReference>
<dbReference type="InterPro" id="IPR003717">
    <property type="entry name" value="RecO"/>
</dbReference>
<dbReference type="OrthoDB" id="9804792at2"/>
<evidence type="ECO:0000256" key="8">
    <source>
        <dbReference type="HAMAP-Rule" id="MF_00201"/>
    </source>
</evidence>
<dbReference type="GO" id="GO:0006302">
    <property type="term" value="P:double-strand break repair"/>
    <property type="evidence" value="ECO:0007669"/>
    <property type="project" value="TreeGrafter"/>
</dbReference>
<dbReference type="AlphaFoldDB" id="A0A1G6L3S0"/>
<reference evidence="11" key="1">
    <citation type="submission" date="2016-09" db="EMBL/GenBank/DDBJ databases">
        <authorList>
            <person name="Varghese N."/>
            <person name="Submissions S."/>
        </authorList>
    </citation>
    <scope>NUCLEOTIDE SEQUENCE [LARGE SCALE GENOMIC DNA]</scope>
    <source>
        <strain evidence="11">ANC 3699</strain>
    </source>
</reference>
<evidence type="ECO:0000256" key="2">
    <source>
        <dbReference type="ARBA" id="ARBA00007452"/>
    </source>
</evidence>
<evidence type="ECO:0000259" key="9">
    <source>
        <dbReference type="Pfam" id="PF11967"/>
    </source>
</evidence>
<evidence type="ECO:0000256" key="1">
    <source>
        <dbReference type="ARBA" id="ARBA00003065"/>
    </source>
</evidence>
<dbReference type="InterPro" id="IPR012340">
    <property type="entry name" value="NA-bd_OB-fold"/>
</dbReference>
<evidence type="ECO:0000256" key="4">
    <source>
        <dbReference type="ARBA" id="ARBA00022763"/>
    </source>
</evidence>
<dbReference type="EMBL" id="FMYK01000004">
    <property type="protein sequence ID" value="SDC37346.1"/>
    <property type="molecule type" value="Genomic_DNA"/>
</dbReference>
<dbReference type="Gene3D" id="2.40.50.140">
    <property type="entry name" value="Nucleic acid-binding proteins"/>
    <property type="match status" value="1"/>
</dbReference>
<dbReference type="PANTHER" id="PTHR33991:SF1">
    <property type="entry name" value="DNA REPAIR PROTEIN RECO"/>
    <property type="match status" value="1"/>
</dbReference>
<dbReference type="Proteomes" id="UP000242317">
    <property type="component" value="Unassembled WGS sequence"/>
</dbReference>
<dbReference type="GO" id="GO:0043590">
    <property type="term" value="C:bacterial nucleoid"/>
    <property type="evidence" value="ECO:0007669"/>
    <property type="project" value="TreeGrafter"/>
</dbReference>
<keyword evidence="6 8" id="KW-0234">DNA repair</keyword>
<comment type="similarity">
    <text evidence="2 8">Belongs to the RecO family.</text>
</comment>
<accession>A0A1G6L3S0</accession>
<name>A0A1G6L3S0_9GAMM</name>
<dbReference type="SUPFAM" id="SSF57863">
    <property type="entry name" value="ArfGap/RecO-like zinc finger"/>
    <property type="match status" value="1"/>
</dbReference>
<dbReference type="PANTHER" id="PTHR33991">
    <property type="entry name" value="DNA REPAIR PROTEIN RECO"/>
    <property type="match status" value="1"/>
</dbReference>
<keyword evidence="5 8" id="KW-0233">DNA recombination</keyword>
<dbReference type="Gene3D" id="1.20.1440.120">
    <property type="entry name" value="Recombination protein O, C-terminal domain"/>
    <property type="match status" value="1"/>
</dbReference>
<dbReference type="GO" id="GO:0006310">
    <property type="term" value="P:DNA recombination"/>
    <property type="evidence" value="ECO:0007669"/>
    <property type="project" value="UniProtKB-UniRule"/>
</dbReference>
<proteinExistence type="inferred from homology"/>
<evidence type="ECO:0000256" key="7">
    <source>
        <dbReference type="ARBA" id="ARBA00033409"/>
    </source>
</evidence>
<dbReference type="InterPro" id="IPR037278">
    <property type="entry name" value="ARFGAP/RecO"/>
</dbReference>
<dbReference type="Pfam" id="PF02565">
    <property type="entry name" value="RecO_C"/>
    <property type="match status" value="1"/>
</dbReference>
<sequence length="230" mass="26903">MMRNQSLTGFAIHQRRYRERSYILHFFSEEFGRVDGVTRQQPPALYHRTQLQATGKSDLKNFSQIDVQGQPFFLQQKALFAGFYLNEILLRLMPPEEPMPETYLAYQTALEQLKNLAKDDPKDMQLKLILRQFEQVFLQELGYAIDFSQDANGQDIAPTLYYQFIPQEGFVIGQYGQHFLGQDLLNLVQSEQINSENVHLLAKLYRLILTELLGNKPLKSRQLWVSQLQR</sequence>
<dbReference type="HAMAP" id="MF_00201">
    <property type="entry name" value="RecO"/>
    <property type="match status" value="1"/>
</dbReference>
<comment type="function">
    <text evidence="1 8">Involved in DNA repair and RecF pathway recombination.</text>
</comment>
<evidence type="ECO:0000313" key="11">
    <source>
        <dbReference type="Proteomes" id="UP000242317"/>
    </source>
</evidence>
<evidence type="ECO:0000256" key="6">
    <source>
        <dbReference type="ARBA" id="ARBA00023204"/>
    </source>
</evidence>
<evidence type="ECO:0000256" key="5">
    <source>
        <dbReference type="ARBA" id="ARBA00023172"/>
    </source>
</evidence>
<dbReference type="RefSeq" id="WP_092619518.1">
    <property type="nucleotide sequence ID" value="NZ_FMYK01000004.1"/>
</dbReference>
<dbReference type="SUPFAM" id="SSF50249">
    <property type="entry name" value="Nucleic acid-binding proteins"/>
    <property type="match status" value="1"/>
</dbReference>